<reference evidence="2" key="1">
    <citation type="submission" date="2025-08" db="UniProtKB">
        <authorList>
            <consortium name="RefSeq"/>
        </authorList>
    </citation>
    <scope>IDENTIFICATION</scope>
</reference>
<accession>A0ABM4CKN9</accession>
<dbReference type="RefSeq" id="XP_065662343.1">
    <property type="nucleotide sequence ID" value="XM_065806271.1"/>
</dbReference>
<protein>
    <submittedName>
        <fullName evidence="2">Uncharacterized protein LOC136084907 isoform X1</fullName>
    </submittedName>
</protein>
<gene>
    <name evidence="2" type="primary">LOC136084907</name>
</gene>
<evidence type="ECO:0000313" key="2">
    <source>
        <dbReference type="RefSeq" id="XP_065662343.1"/>
    </source>
</evidence>
<keyword evidence="1" id="KW-1185">Reference proteome</keyword>
<sequence length="115" mass="13169">MDFISTYFKLKRLDNEEFINEFALLGLLVGNDFGTQAYTFLTGAKVLNEIYQRLNEKQNLLAYLRADAVRKIATYCQMNPKASPDAQAKEIKKHLDDFCVKVALVTGKIKMKDLE</sequence>
<dbReference type="GeneID" id="136084907"/>
<evidence type="ECO:0000313" key="1">
    <source>
        <dbReference type="Proteomes" id="UP001652625"/>
    </source>
</evidence>
<proteinExistence type="predicted"/>
<dbReference type="Proteomes" id="UP001652625">
    <property type="component" value="Chromosome 09"/>
</dbReference>
<name>A0ABM4CKN9_HYDVU</name>
<organism evidence="1 2">
    <name type="scientific">Hydra vulgaris</name>
    <name type="common">Hydra</name>
    <name type="synonym">Hydra attenuata</name>
    <dbReference type="NCBI Taxonomy" id="6087"/>
    <lineage>
        <taxon>Eukaryota</taxon>
        <taxon>Metazoa</taxon>
        <taxon>Cnidaria</taxon>
        <taxon>Hydrozoa</taxon>
        <taxon>Hydroidolina</taxon>
        <taxon>Anthoathecata</taxon>
        <taxon>Aplanulata</taxon>
        <taxon>Hydridae</taxon>
        <taxon>Hydra</taxon>
    </lineage>
</organism>